<evidence type="ECO:0000256" key="2">
    <source>
        <dbReference type="ARBA" id="ARBA00007193"/>
    </source>
</evidence>
<keyword evidence="8 12" id="KW-0406">Ion transport</keyword>
<reference evidence="15" key="1">
    <citation type="journal article" date="2013" name="Genome Biol.">
        <title>Draft genome of the mountain pine beetle, Dendroctonus ponderosae Hopkins, a major forest pest.</title>
        <authorList>
            <person name="Keeling C.I."/>
            <person name="Yuen M.M."/>
            <person name="Liao N.Y."/>
            <person name="Docking T.R."/>
            <person name="Chan S.K."/>
            <person name="Taylor G.A."/>
            <person name="Palmquist D.L."/>
            <person name="Jackman S.D."/>
            <person name="Nguyen A."/>
            <person name="Li M."/>
            <person name="Henderson H."/>
            <person name="Janes J.K."/>
            <person name="Zhao Y."/>
            <person name="Pandoh P."/>
            <person name="Moore R."/>
            <person name="Sperling F.A."/>
            <person name="Huber D.P."/>
            <person name="Birol I."/>
            <person name="Jones S.J."/>
            <person name="Bohlmann J."/>
        </authorList>
    </citation>
    <scope>NUCLEOTIDE SEQUENCE</scope>
</reference>
<evidence type="ECO:0000256" key="12">
    <source>
        <dbReference type="RuleBase" id="RU000679"/>
    </source>
</evidence>
<accession>A0AAR5QIJ8</accession>
<dbReference type="PRINTS" id="PR01078">
    <property type="entry name" value="AMINACHANNEL"/>
</dbReference>
<keyword evidence="5 12" id="KW-0812">Transmembrane</keyword>
<comment type="subcellular location">
    <subcellularLocation>
        <location evidence="1">Membrane</location>
        <topology evidence="1">Multi-pass membrane protein</topology>
    </subcellularLocation>
</comment>
<feature type="transmembrane region" description="Helical" evidence="13">
    <location>
        <begin position="49"/>
        <end position="70"/>
    </location>
</feature>
<evidence type="ECO:0000313" key="14">
    <source>
        <dbReference type="EnsemblMetazoa" id="XP_019773055.1"/>
    </source>
</evidence>
<evidence type="ECO:0000256" key="1">
    <source>
        <dbReference type="ARBA" id="ARBA00004141"/>
    </source>
</evidence>
<name>A0AAR5QIJ8_DENPD</name>
<evidence type="ECO:0000256" key="10">
    <source>
        <dbReference type="ARBA" id="ARBA00023201"/>
    </source>
</evidence>
<keyword evidence="6 13" id="KW-1133">Transmembrane helix</keyword>
<evidence type="ECO:0000256" key="5">
    <source>
        <dbReference type="ARBA" id="ARBA00022692"/>
    </source>
</evidence>
<dbReference type="PANTHER" id="PTHR11690">
    <property type="entry name" value="AMILORIDE-SENSITIVE SODIUM CHANNEL-RELATED"/>
    <property type="match status" value="1"/>
</dbReference>
<evidence type="ECO:0000313" key="15">
    <source>
        <dbReference type="Proteomes" id="UP000019118"/>
    </source>
</evidence>
<feature type="transmembrane region" description="Helical" evidence="13">
    <location>
        <begin position="508"/>
        <end position="533"/>
    </location>
</feature>
<keyword evidence="10 12" id="KW-0739">Sodium transport</keyword>
<keyword evidence="9 13" id="KW-0472">Membrane</keyword>
<dbReference type="Gene3D" id="2.60.470.10">
    <property type="entry name" value="Acid-sensing ion channels like domains"/>
    <property type="match status" value="1"/>
</dbReference>
<dbReference type="GO" id="GO:0005886">
    <property type="term" value="C:plasma membrane"/>
    <property type="evidence" value="ECO:0007669"/>
    <property type="project" value="TreeGrafter"/>
</dbReference>
<evidence type="ECO:0000256" key="8">
    <source>
        <dbReference type="ARBA" id="ARBA00023065"/>
    </source>
</evidence>
<dbReference type="EnsemblMetazoa" id="XM_019917496.1">
    <property type="protein sequence ID" value="XP_019773055.1"/>
    <property type="gene ID" value="LOC109546516"/>
</dbReference>
<sequence>MAKATSVMKQIRIPLIFIRMRKYFREYCKCSSIHGFRYFGEDRTYFERIWWFVVFNIVVAGCVYSITLVYEKWNDSPVIVSFDTRETKLDSIPFPAVTICPETKSVTSKFNYIDVMLKLKGRKVDANITEIEKRYAEYMSMNCDSNWKFSGRSNTLPADDFLNFLDEVRPKTIFASCIWRKLPRKCEDLFTPIITDEGICYTFNMLDRNDLFKENVVQFKNFMTNPAKKKSSWKVEEGYVDQPVNHHQGIKLDEETYPWRANFAGVKNAFEVTLVTNKDDLNPVCKNGIHGFKVMLHAPMRFPLVGDQYFRVPLDETVLGALQPVKITTSQNVARYKLHQRQCYIDKTDTNPLKYFNIYSQLNCNLDCLTTFTLKTCGCVNFYMPRTNGTKICGSKRAPCMYNAEHYITHVKKKDAVDEKTKTPKGSRCNCMPICSDLSYHIETTQAKWDWPETFKLLYPNNKKFTKYAQSKMSFSKLTLYFKASQFVTSKRHELYGFTDFFANFGGLLGLFTGVSVLSIMEVVYFVTLRLFFNIRLYGRWFITEPEQ</sequence>
<dbReference type="RefSeq" id="XP_019773055.1">
    <property type="nucleotide sequence ID" value="XM_019917496.2"/>
</dbReference>
<evidence type="ECO:0000256" key="9">
    <source>
        <dbReference type="ARBA" id="ARBA00023136"/>
    </source>
</evidence>
<dbReference type="AlphaFoldDB" id="A0AAR5QIJ8"/>
<dbReference type="InterPro" id="IPR001873">
    <property type="entry name" value="ENaC"/>
</dbReference>
<dbReference type="GO" id="GO:0015280">
    <property type="term" value="F:ligand-gated sodium channel activity"/>
    <property type="evidence" value="ECO:0007669"/>
    <property type="project" value="TreeGrafter"/>
</dbReference>
<keyword evidence="3 12" id="KW-0813">Transport</keyword>
<dbReference type="Pfam" id="PF00858">
    <property type="entry name" value="ASC"/>
    <property type="match status" value="1"/>
</dbReference>
<evidence type="ECO:0000256" key="3">
    <source>
        <dbReference type="ARBA" id="ARBA00022448"/>
    </source>
</evidence>
<organism evidence="14 15">
    <name type="scientific">Dendroctonus ponderosae</name>
    <name type="common">Mountain pine beetle</name>
    <dbReference type="NCBI Taxonomy" id="77166"/>
    <lineage>
        <taxon>Eukaryota</taxon>
        <taxon>Metazoa</taxon>
        <taxon>Ecdysozoa</taxon>
        <taxon>Arthropoda</taxon>
        <taxon>Hexapoda</taxon>
        <taxon>Insecta</taxon>
        <taxon>Pterygota</taxon>
        <taxon>Neoptera</taxon>
        <taxon>Endopterygota</taxon>
        <taxon>Coleoptera</taxon>
        <taxon>Polyphaga</taxon>
        <taxon>Cucujiformia</taxon>
        <taxon>Curculionidae</taxon>
        <taxon>Scolytinae</taxon>
        <taxon>Dendroctonus</taxon>
    </lineage>
</organism>
<keyword evidence="7" id="KW-0915">Sodium</keyword>
<evidence type="ECO:0000256" key="7">
    <source>
        <dbReference type="ARBA" id="ARBA00023053"/>
    </source>
</evidence>
<dbReference type="PANTHER" id="PTHR11690:SF288">
    <property type="entry name" value="AMILORIDE-SENSITIVE NA+ CHANNEL-RELATED"/>
    <property type="match status" value="1"/>
</dbReference>
<reference evidence="14" key="2">
    <citation type="submission" date="2024-08" db="UniProtKB">
        <authorList>
            <consortium name="EnsemblMetazoa"/>
        </authorList>
    </citation>
    <scope>IDENTIFICATION</scope>
</reference>
<evidence type="ECO:0000256" key="6">
    <source>
        <dbReference type="ARBA" id="ARBA00022989"/>
    </source>
</evidence>
<dbReference type="Proteomes" id="UP000019118">
    <property type="component" value="Unassembled WGS sequence"/>
</dbReference>
<dbReference type="GeneID" id="109546516"/>
<keyword evidence="4 12" id="KW-0894">Sodium channel</keyword>
<evidence type="ECO:0008006" key="16">
    <source>
        <dbReference type="Google" id="ProtNLM"/>
    </source>
</evidence>
<dbReference type="Gene3D" id="1.10.287.770">
    <property type="entry name" value="YojJ-like"/>
    <property type="match status" value="1"/>
</dbReference>
<keyword evidence="15" id="KW-1185">Reference proteome</keyword>
<evidence type="ECO:0000256" key="4">
    <source>
        <dbReference type="ARBA" id="ARBA00022461"/>
    </source>
</evidence>
<proteinExistence type="inferred from homology"/>
<protein>
    <recommendedName>
        <fullName evidence="16">Pickpocket protein 28</fullName>
    </recommendedName>
</protein>
<keyword evidence="11 12" id="KW-0407">Ion channel</keyword>
<comment type="similarity">
    <text evidence="2 12">Belongs to the amiloride-sensitive sodium channel (TC 1.A.6) family.</text>
</comment>
<evidence type="ECO:0000256" key="11">
    <source>
        <dbReference type="ARBA" id="ARBA00023303"/>
    </source>
</evidence>
<evidence type="ECO:0000256" key="13">
    <source>
        <dbReference type="SAM" id="Phobius"/>
    </source>
</evidence>
<dbReference type="KEGG" id="dpa:109546516"/>